<dbReference type="EMBL" id="APRW01000009">
    <property type="protein sequence ID" value="ENX23121.1"/>
    <property type="molecule type" value="Genomic_DNA"/>
</dbReference>
<feature type="signal peptide" evidence="8">
    <location>
        <begin position="1"/>
        <end position="21"/>
    </location>
</feature>
<dbReference type="PANTHER" id="PTHR35093:SF8">
    <property type="entry name" value="OUTER MEMBRANE PROTEIN NMB0088-RELATED"/>
    <property type="match status" value="1"/>
</dbReference>
<reference evidence="9 10" key="1">
    <citation type="submission" date="2013-02" db="EMBL/GenBank/DDBJ databases">
        <title>The Genome Sequence of Acinetobacter sp. NIPH 2168.</title>
        <authorList>
            <consortium name="The Broad Institute Genome Sequencing Platform"/>
            <consortium name="The Broad Institute Genome Sequencing Center for Infectious Disease"/>
            <person name="Cerqueira G."/>
            <person name="Feldgarden M."/>
            <person name="Courvalin P."/>
            <person name="Perichon B."/>
            <person name="Grillot-Courvalin C."/>
            <person name="Clermont D."/>
            <person name="Rocha E."/>
            <person name="Yoon E.-J."/>
            <person name="Nemec A."/>
            <person name="Walker B."/>
            <person name="Young S.K."/>
            <person name="Zeng Q."/>
            <person name="Gargeya S."/>
            <person name="Fitzgerald M."/>
            <person name="Haas B."/>
            <person name="Abouelleil A."/>
            <person name="Alvarado L."/>
            <person name="Arachchi H.M."/>
            <person name="Berlin A.M."/>
            <person name="Chapman S.B."/>
            <person name="Dewar J."/>
            <person name="Goldberg J."/>
            <person name="Griggs A."/>
            <person name="Gujja S."/>
            <person name="Hansen M."/>
            <person name="Howarth C."/>
            <person name="Imamovic A."/>
            <person name="Larimer J."/>
            <person name="McCowan C."/>
            <person name="Murphy C."/>
            <person name="Neiman D."/>
            <person name="Pearson M."/>
            <person name="Priest M."/>
            <person name="Roberts A."/>
            <person name="Saif S."/>
            <person name="Shea T."/>
            <person name="Sisk P."/>
            <person name="Sykes S."/>
            <person name="Wortman J."/>
            <person name="Nusbaum C."/>
            <person name="Birren B."/>
        </authorList>
    </citation>
    <scope>NUCLEOTIDE SEQUENCE [LARGE SCALE GENOMIC DNA]</scope>
    <source>
        <strain evidence="9 10">NIPH 2168</strain>
    </source>
</reference>
<evidence type="ECO:0000256" key="3">
    <source>
        <dbReference type="ARBA" id="ARBA00022452"/>
    </source>
</evidence>
<dbReference type="Proteomes" id="UP000013173">
    <property type="component" value="Unassembled WGS sequence"/>
</dbReference>
<keyword evidence="6" id="KW-0472">Membrane</keyword>
<gene>
    <name evidence="9" type="ORF">F892_02364</name>
</gene>
<dbReference type="SUPFAM" id="SSF56935">
    <property type="entry name" value="Porins"/>
    <property type="match status" value="1"/>
</dbReference>
<evidence type="ECO:0000256" key="1">
    <source>
        <dbReference type="ARBA" id="ARBA00004571"/>
    </source>
</evidence>
<dbReference type="PATRIC" id="fig|1217706.3.peg.2302"/>
<proteinExistence type="inferred from homology"/>
<keyword evidence="7" id="KW-0998">Cell outer membrane</keyword>
<keyword evidence="10" id="KW-1185">Reference proteome</keyword>
<keyword evidence="5 8" id="KW-0732">Signal</keyword>
<dbReference type="GeneID" id="303683873"/>
<dbReference type="RefSeq" id="WP_005258469.1">
    <property type="nucleotide sequence ID" value="NZ_BMDR01000004.1"/>
</dbReference>
<dbReference type="GO" id="GO:0015483">
    <property type="term" value="F:long-chain fatty acid transporting porin activity"/>
    <property type="evidence" value="ECO:0007669"/>
    <property type="project" value="TreeGrafter"/>
</dbReference>
<feature type="chain" id="PRO_5004149515" description="Transporter" evidence="8">
    <location>
        <begin position="22"/>
        <end position="429"/>
    </location>
</feature>
<protein>
    <recommendedName>
        <fullName evidence="11">Transporter</fullName>
    </recommendedName>
</protein>
<dbReference type="Gene3D" id="2.40.160.60">
    <property type="entry name" value="Outer membrane protein transport protein (OMPP1/FadL/TodX)"/>
    <property type="match status" value="1"/>
</dbReference>
<keyword evidence="4" id="KW-0812">Transmembrane</keyword>
<keyword evidence="3" id="KW-1134">Transmembrane beta strand</keyword>
<evidence type="ECO:0000256" key="8">
    <source>
        <dbReference type="SAM" id="SignalP"/>
    </source>
</evidence>
<evidence type="ECO:0008006" key="11">
    <source>
        <dbReference type="Google" id="ProtNLM"/>
    </source>
</evidence>
<organism evidence="9 10">
    <name type="scientific">Acinetobacter vivianii</name>
    <dbReference type="NCBI Taxonomy" id="1776742"/>
    <lineage>
        <taxon>Bacteria</taxon>
        <taxon>Pseudomonadati</taxon>
        <taxon>Pseudomonadota</taxon>
        <taxon>Gammaproteobacteria</taxon>
        <taxon>Moraxellales</taxon>
        <taxon>Moraxellaceae</taxon>
        <taxon>Acinetobacter</taxon>
    </lineage>
</organism>
<evidence type="ECO:0000313" key="9">
    <source>
        <dbReference type="EMBL" id="ENX23121.1"/>
    </source>
</evidence>
<accession>N9PZJ1</accession>
<evidence type="ECO:0000256" key="6">
    <source>
        <dbReference type="ARBA" id="ARBA00023136"/>
    </source>
</evidence>
<name>N9PZJ1_9GAMM</name>
<evidence type="ECO:0000256" key="2">
    <source>
        <dbReference type="ARBA" id="ARBA00008163"/>
    </source>
</evidence>
<dbReference type="PANTHER" id="PTHR35093">
    <property type="entry name" value="OUTER MEMBRANE PROTEIN NMB0088-RELATED"/>
    <property type="match status" value="1"/>
</dbReference>
<dbReference type="Pfam" id="PF03349">
    <property type="entry name" value="Toluene_X"/>
    <property type="match status" value="1"/>
</dbReference>
<sequence>MKKNIVAVSILSFMGVNSALAAALDRSGQPILPFLQDGNYFEVSAFALDPHVSGKVKPGNPSLSILNGANVHDMGESYSFVNAALKVQATEHFSIGLLYDQPFGAKANYSSDESVIPKAVPIVGNQGMFHNGNTGESTNAEVKSENISLIIGFQPNKNWNLYVGPAYQSVKGNVQLRGMTYGGVQGLGGYTADIPEDSSVGWLAGVAYEIPEIALKAAVTYRSSIDHKFDIQEDLGALEVLKQNPAFGYVDAKTKVTTPESVNLDFQTGLNDKTLLSANIRWVNWKDFVIRPHDFGFASEILAQQLSPSYKDGFNLADWSKDQWSVNLGLGRKLNEQWAVSGQLGWDSGAGNPVTTLGPVDGYWSVGAGVQYNPTSSYFVAAGVKYFWLGDATAQAGSYSVPGNSLNAQSSEFKDNYAIAYGLKFGYKF</sequence>
<evidence type="ECO:0000256" key="4">
    <source>
        <dbReference type="ARBA" id="ARBA00022692"/>
    </source>
</evidence>
<dbReference type="HOGENOM" id="CLU_039022_1_0_6"/>
<evidence type="ECO:0000313" key="10">
    <source>
        <dbReference type="Proteomes" id="UP000013173"/>
    </source>
</evidence>
<comment type="caution">
    <text evidence="9">The sequence shown here is derived from an EMBL/GenBank/DDBJ whole genome shotgun (WGS) entry which is preliminary data.</text>
</comment>
<dbReference type="OrthoDB" id="6679728at2"/>
<dbReference type="AlphaFoldDB" id="N9PZJ1"/>
<dbReference type="GO" id="GO:0009279">
    <property type="term" value="C:cell outer membrane"/>
    <property type="evidence" value="ECO:0007669"/>
    <property type="project" value="UniProtKB-SubCell"/>
</dbReference>
<comment type="subcellular location">
    <subcellularLocation>
        <location evidence="1">Cell outer membrane</location>
        <topology evidence="1">Multi-pass membrane protein</topology>
    </subcellularLocation>
</comment>
<evidence type="ECO:0000256" key="7">
    <source>
        <dbReference type="ARBA" id="ARBA00023237"/>
    </source>
</evidence>
<dbReference type="InterPro" id="IPR005017">
    <property type="entry name" value="OMPP1/FadL/TodX"/>
</dbReference>
<evidence type="ECO:0000256" key="5">
    <source>
        <dbReference type="ARBA" id="ARBA00022729"/>
    </source>
</evidence>
<comment type="similarity">
    <text evidence="2">Belongs to the OmpP1/FadL family.</text>
</comment>